<dbReference type="Proteomes" id="UP000887561">
    <property type="component" value="Unplaced"/>
</dbReference>
<name>A0A915LYB0_MELJA</name>
<accession>A0A915LYB0</accession>
<evidence type="ECO:0000313" key="1">
    <source>
        <dbReference type="Proteomes" id="UP000887561"/>
    </source>
</evidence>
<sequence>MTGMDLRSILGPVADHLVQTTTPISYTRPIMKNKFVDYGILSLDNFLNGRFRSMQRIPYLLEKEKMLKLRNNETSNTQTHVINLKVIKGFFNVTY</sequence>
<keyword evidence="1" id="KW-1185">Reference proteome</keyword>
<protein>
    <submittedName>
        <fullName evidence="2">Uncharacterized protein</fullName>
    </submittedName>
</protein>
<dbReference type="WBParaSite" id="scaffold23044_cov151.g20042">
    <property type="protein sequence ID" value="scaffold23044_cov151.g20042"/>
    <property type="gene ID" value="scaffold23044_cov151.g20042"/>
</dbReference>
<dbReference type="AlphaFoldDB" id="A0A915LYB0"/>
<organism evidence="1 2">
    <name type="scientific">Meloidogyne javanica</name>
    <name type="common">Root-knot nematode worm</name>
    <dbReference type="NCBI Taxonomy" id="6303"/>
    <lineage>
        <taxon>Eukaryota</taxon>
        <taxon>Metazoa</taxon>
        <taxon>Ecdysozoa</taxon>
        <taxon>Nematoda</taxon>
        <taxon>Chromadorea</taxon>
        <taxon>Rhabditida</taxon>
        <taxon>Tylenchina</taxon>
        <taxon>Tylenchomorpha</taxon>
        <taxon>Tylenchoidea</taxon>
        <taxon>Meloidogynidae</taxon>
        <taxon>Meloidogyninae</taxon>
        <taxon>Meloidogyne</taxon>
        <taxon>Meloidogyne incognita group</taxon>
    </lineage>
</organism>
<reference evidence="2" key="1">
    <citation type="submission" date="2022-11" db="UniProtKB">
        <authorList>
            <consortium name="WormBaseParasite"/>
        </authorList>
    </citation>
    <scope>IDENTIFICATION</scope>
</reference>
<proteinExistence type="predicted"/>
<evidence type="ECO:0000313" key="2">
    <source>
        <dbReference type="WBParaSite" id="scaffold23044_cov151.g20042"/>
    </source>
</evidence>